<dbReference type="PANTHER" id="PTHR14221">
    <property type="entry name" value="WD REPEAT DOMAIN 44"/>
    <property type="match status" value="1"/>
</dbReference>
<feature type="compositionally biased region" description="Polar residues" evidence="4">
    <location>
        <begin position="1"/>
        <end position="16"/>
    </location>
</feature>
<comment type="caution">
    <text evidence="5">The sequence shown here is derived from an EMBL/GenBank/DDBJ whole genome shotgun (WGS) entry which is preliminary data.</text>
</comment>
<feature type="compositionally biased region" description="Pro residues" evidence="4">
    <location>
        <begin position="76"/>
        <end position="88"/>
    </location>
</feature>
<feature type="region of interest" description="Disordered" evidence="4">
    <location>
        <begin position="1"/>
        <end position="27"/>
    </location>
</feature>
<dbReference type="InterPro" id="IPR036322">
    <property type="entry name" value="WD40_repeat_dom_sf"/>
</dbReference>
<dbReference type="OrthoDB" id="5832at2759"/>
<evidence type="ECO:0000256" key="4">
    <source>
        <dbReference type="SAM" id="MobiDB-lite"/>
    </source>
</evidence>
<keyword evidence="2" id="KW-0677">Repeat</keyword>
<feature type="repeat" description="WD" evidence="3">
    <location>
        <begin position="254"/>
        <end position="293"/>
    </location>
</feature>
<reference evidence="5 6" key="1">
    <citation type="journal article" date="2018" name="Mol. Biol. Evol.">
        <title>Analysis of the draft genome of the red seaweed Gracilariopsis chorda provides insights into genome size evolution in Rhodophyta.</title>
        <authorList>
            <person name="Lee J."/>
            <person name="Yang E.C."/>
            <person name="Graf L."/>
            <person name="Yang J.H."/>
            <person name="Qiu H."/>
            <person name="Zel Zion U."/>
            <person name="Chan C.X."/>
            <person name="Stephens T.G."/>
            <person name="Weber A.P.M."/>
            <person name="Boo G.H."/>
            <person name="Boo S.M."/>
            <person name="Kim K.M."/>
            <person name="Shin Y."/>
            <person name="Jung M."/>
            <person name="Lee S.J."/>
            <person name="Yim H.S."/>
            <person name="Lee J.H."/>
            <person name="Bhattacharya D."/>
            <person name="Yoon H.S."/>
        </authorList>
    </citation>
    <scope>NUCLEOTIDE SEQUENCE [LARGE SCALE GENOMIC DNA]</scope>
    <source>
        <strain evidence="5 6">SKKU-2015</strain>
        <tissue evidence="5">Whole body</tissue>
    </source>
</reference>
<evidence type="ECO:0000313" key="6">
    <source>
        <dbReference type="Proteomes" id="UP000247409"/>
    </source>
</evidence>
<sequence>MDTSKSSSNPVHNATAQKPPRMEHFMLKDLDTGMKSYVTDQDWVEKPTIPASNPPSSVAVRQVTTQPAPVVNAARPPVPPNSSRPRPPVQKRARSDELQNVYKTLRPTDHVRVVVHKKRDRERHFGNLYRWQRVAAHHGTIRVIEFNKLGTYLASAGQDALIKLWDIDCYLQENRTIVLNAIDAPSTAGPSQTRIHSAYNYIKKGPPAAVFKGHTSDITALSWSKNDFLLSASMDKTIRLWHPNSKACLRRFLHEDFVTCVSFHPTDEQICISGMANGIVTMWHLKERKILSKAETDDLITACAITPDGTTALVGTAHGRCKFYGLFDEIQGEWQFKHTTQLDVRSRRAKNAQGKKICGFRFYGKSDKVVVSSNDSRLRLYRLDDKSVLTKFVGHLNSESRHKASFAPGGRYVLCGSESRMVYIWEVDYSLYRVPPAVGQTMKKPVHEDETSLQKRKDAGNSYESFVAQDSGEVTAAVFAPKMVPERALSARSAFSKSVTSGLVIVTAGDDGFLRVFGCC</sequence>
<protein>
    <submittedName>
        <fullName evidence="5">WD repeat-containing protein 44</fullName>
    </submittedName>
</protein>
<organism evidence="5 6">
    <name type="scientific">Gracilariopsis chorda</name>
    <dbReference type="NCBI Taxonomy" id="448386"/>
    <lineage>
        <taxon>Eukaryota</taxon>
        <taxon>Rhodophyta</taxon>
        <taxon>Florideophyceae</taxon>
        <taxon>Rhodymeniophycidae</taxon>
        <taxon>Gracilariales</taxon>
        <taxon>Gracilariaceae</taxon>
        <taxon>Gracilariopsis</taxon>
    </lineage>
</organism>
<dbReference type="InterPro" id="IPR019775">
    <property type="entry name" value="WD40_repeat_CS"/>
</dbReference>
<dbReference type="Proteomes" id="UP000247409">
    <property type="component" value="Unassembled WGS sequence"/>
</dbReference>
<feature type="repeat" description="WD" evidence="3">
    <location>
        <begin position="211"/>
        <end position="251"/>
    </location>
</feature>
<accession>A0A2V3J6H3</accession>
<dbReference type="PANTHER" id="PTHR14221:SF0">
    <property type="entry name" value="WD REPEAT-CONTAINING PROTEIN 44"/>
    <property type="match status" value="1"/>
</dbReference>
<dbReference type="InterPro" id="IPR015943">
    <property type="entry name" value="WD40/YVTN_repeat-like_dom_sf"/>
</dbReference>
<dbReference type="PROSITE" id="PS50082">
    <property type="entry name" value="WD_REPEATS_2"/>
    <property type="match status" value="3"/>
</dbReference>
<dbReference type="Pfam" id="PF00400">
    <property type="entry name" value="WD40"/>
    <property type="match status" value="4"/>
</dbReference>
<keyword evidence="6" id="KW-1185">Reference proteome</keyword>
<evidence type="ECO:0000313" key="5">
    <source>
        <dbReference type="EMBL" id="PXF49732.1"/>
    </source>
</evidence>
<evidence type="ECO:0000256" key="1">
    <source>
        <dbReference type="ARBA" id="ARBA00022574"/>
    </source>
</evidence>
<dbReference type="InterPro" id="IPR001680">
    <property type="entry name" value="WD40_rpt"/>
</dbReference>
<dbReference type="AlphaFoldDB" id="A0A2V3J6H3"/>
<feature type="repeat" description="WD" evidence="3">
    <location>
        <begin position="134"/>
        <end position="168"/>
    </location>
</feature>
<dbReference type="PROSITE" id="PS50294">
    <property type="entry name" value="WD_REPEATS_REGION"/>
    <property type="match status" value="2"/>
</dbReference>
<keyword evidence="1 3" id="KW-0853">WD repeat</keyword>
<dbReference type="SMART" id="SM00320">
    <property type="entry name" value="WD40"/>
    <property type="match status" value="7"/>
</dbReference>
<name>A0A2V3J6H3_9FLOR</name>
<dbReference type="SUPFAM" id="SSF50978">
    <property type="entry name" value="WD40 repeat-like"/>
    <property type="match status" value="1"/>
</dbReference>
<gene>
    <name evidence="5" type="ORF">BWQ96_00384</name>
</gene>
<dbReference type="PROSITE" id="PS00678">
    <property type="entry name" value="WD_REPEATS_1"/>
    <property type="match status" value="1"/>
</dbReference>
<evidence type="ECO:0000256" key="2">
    <source>
        <dbReference type="ARBA" id="ARBA00022737"/>
    </source>
</evidence>
<dbReference type="InterPro" id="IPR040324">
    <property type="entry name" value="WDR44/Dgr2"/>
</dbReference>
<proteinExistence type="predicted"/>
<dbReference type="Gene3D" id="2.130.10.10">
    <property type="entry name" value="YVTN repeat-like/Quinoprotein amine dehydrogenase"/>
    <property type="match status" value="1"/>
</dbReference>
<dbReference type="EMBL" id="NBIV01000002">
    <property type="protein sequence ID" value="PXF49732.1"/>
    <property type="molecule type" value="Genomic_DNA"/>
</dbReference>
<evidence type="ECO:0000256" key="3">
    <source>
        <dbReference type="PROSITE-ProRule" id="PRU00221"/>
    </source>
</evidence>
<feature type="region of interest" description="Disordered" evidence="4">
    <location>
        <begin position="69"/>
        <end position="95"/>
    </location>
</feature>